<evidence type="ECO:0000313" key="2">
    <source>
        <dbReference type="Proteomes" id="UP001465976"/>
    </source>
</evidence>
<accession>A0ABR3FQW6</accession>
<protein>
    <submittedName>
        <fullName evidence="1">Uncharacterized protein</fullName>
    </submittedName>
</protein>
<organism evidence="1 2">
    <name type="scientific">Marasmius crinis-equi</name>
    <dbReference type="NCBI Taxonomy" id="585013"/>
    <lineage>
        <taxon>Eukaryota</taxon>
        <taxon>Fungi</taxon>
        <taxon>Dikarya</taxon>
        <taxon>Basidiomycota</taxon>
        <taxon>Agaricomycotina</taxon>
        <taxon>Agaricomycetes</taxon>
        <taxon>Agaricomycetidae</taxon>
        <taxon>Agaricales</taxon>
        <taxon>Marasmiineae</taxon>
        <taxon>Marasmiaceae</taxon>
        <taxon>Marasmius</taxon>
    </lineage>
</organism>
<dbReference type="Proteomes" id="UP001465976">
    <property type="component" value="Unassembled WGS sequence"/>
</dbReference>
<dbReference type="EMBL" id="JBAHYK010000134">
    <property type="protein sequence ID" value="KAL0577848.1"/>
    <property type="molecule type" value="Genomic_DNA"/>
</dbReference>
<reference evidence="1 2" key="1">
    <citation type="submission" date="2024-02" db="EMBL/GenBank/DDBJ databases">
        <title>A draft genome for the cacao thread blight pathogen Marasmius crinis-equi.</title>
        <authorList>
            <person name="Cohen S.P."/>
            <person name="Baruah I.K."/>
            <person name="Amoako-Attah I."/>
            <person name="Bukari Y."/>
            <person name="Meinhardt L.W."/>
            <person name="Bailey B.A."/>
        </authorList>
    </citation>
    <scope>NUCLEOTIDE SEQUENCE [LARGE SCALE GENOMIC DNA]</scope>
    <source>
        <strain evidence="1 2">GH-76</strain>
    </source>
</reference>
<evidence type="ECO:0000313" key="1">
    <source>
        <dbReference type="EMBL" id="KAL0577848.1"/>
    </source>
</evidence>
<gene>
    <name evidence="1" type="ORF">V5O48_004146</name>
</gene>
<sequence>MSISRLARDHQAGQRSPLFIAVHRGTKRKLLPKEASFEAFERVVKAKFAIDEDTKVIMETKDYDICENQLYEIDSDVFPIIAPSLRSISLTVDNDIDLDIFGNRVEPCMGLPRLIQGQGASSGNVATEEKQTSPIFEDATTHAYPPDTTEHHIVQHAPANEDERLTVRVLGPPGDKDQCLTLIPSTLTCCIVAKIRKKYNRKRIEITHLAIPKKFGEHLIPCDIHATAMEVGLTHGDRVKLVLHKAEKNAT</sequence>
<keyword evidence="2" id="KW-1185">Reference proteome</keyword>
<comment type="caution">
    <text evidence="1">The sequence shown here is derived from an EMBL/GenBank/DDBJ whole genome shotgun (WGS) entry which is preliminary data.</text>
</comment>
<name>A0ABR3FQW6_9AGAR</name>
<proteinExistence type="predicted"/>